<protein>
    <submittedName>
        <fullName evidence="1">Uncharacterized protein</fullName>
    </submittedName>
</protein>
<keyword evidence="2" id="KW-1185">Reference proteome</keyword>
<sequence>MHQLQGCRLQLHACMRHGDAFLPLRFAGHAAPFRLIDNRHNLLVYKHLDRETITKPRNRF</sequence>
<organism evidence="1 2">
    <name type="scientific">Triticum urartu</name>
    <name type="common">Red wild einkorn</name>
    <name type="synonym">Crithodium urartu</name>
    <dbReference type="NCBI Taxonomy" id="4572"/>
    <lineage>
        <taxon>Eukaryota</taxon>
        <taxon>Viridiplantae</taxon>
        <taxon>Streptophyta</taxon>
        <taxon>Embryophyta</taxon>
        <taxon>Tracheophyta</taxon>
        <taxon>Spermatophyta</taxon>
        <taxon>Magnoliopsida</taxon>
        <taxon>Liliopsida</taxon>
        <taxon>Poales</taxon>
        <taxon>Poaceae</taxon>
        <taxon>BOP clade</taxon>
        <taxon>Pooideae</taxon>
        <taxon>Triticodae</taxon>
        <taxon>Triticeae</taxon>
        <taxon>Triticinae</taxon>
        <taxon>Triticum</taxon>
    </lineage>
</organism>
<accession>A0A8R7TVS7</accession>
<reference evidence="2" key="1">
    <citation type="journal article" date="2013" name="Nature">
        <title>Draft genome of the wheat A-genome progenitor Triticum urartu.</title>
        <authorList>
            <person name="Ling H.Q."/>
            <person name="Zhao S."/>
            <person name="Liu D."/>
            <person name="Wang J."/>
            <person name="Sun H."/>
            <person name="Zhang C."/>
            <person name="Fan H."/>
            <person name="Li D."/>
            <person name="Dong L."/>
            <person name="Tao Y."/>
            <person name="Gao C."/>
            <person name="Wu H."/>
            <person name="Li Y."/>
            <person name="Cui Y."/>
            <person name="Guo X."/>
            <person name="Zheng S."/>
            <person name="Wang B."/>
            <person name="Yu K."/>
            <person name="Liang Q."/>
            <person name="Yang W."/>
            <person name="Lou X."/>
            <person name="Chen J."/>
            <person name="Feng M."/>
            <person name="Jian J."/>
            <person name="Zhang X."/>
            <person name="Luo G."/>
            <person name="Jiang Y."/>
            <person name="Liu J."/>
            <person name="Wang Z."/>
            <person name="Sha Y."/>
            <person name="Zhang B."/>
            <person name="Wu H."/>
            <person name="Tang D."/>
            <person name="Shen Q."/>
            <person name="Xue P."/>
            <person name="Zou S."/>
            <person name="Wang X."/>
            <person name="Liu X."/>
            <person name="Wang F."/>
            <person name="Yang Y."/>
            <person name="An X."/>
            <person name="Dong Z."/>
            <person name="Zhang K."/>
            <person name="Zhang X."/>
            <person name="Luo M.C."/>
            <person name="Dvorak J."/>
            <person name="Tong Y."/>
            <person name="Wang J."/>
            <person name="Yang H."/>
            <person name="Li Z."/>
            <person name="Wang D."/>
            <person name="Zhang A."/>
            <person name="Wang J."/>
        </authorList>
    </citation>
    <scope>NUCLEOTIDE SEQUENCE</scope>
    <source>
        <strain evidence="2">cv. G1812</strain>
    </source>
</reference>
<name>A0A8R7TVS7_TRIUA</name>
<dbReference type="Gramene" id="TuG1812G0300002491.01.T01">
    <property type="protein sequence ID" value="TuG1812G0300002491.01.T01.cds393269"/>
    <property type="gene ID" value="TuG1812G0300002491.01"/>
</dbReference>
<proteinExistence type="predicted"/>
<dbReference type="Proteomes" id="UP000015106">
    <property type="component" value="Chromosome 3"/>
</dbReference>
<dbReference type="AlphaFoldDB" id="A0A8R7TVS7"/>
<evidence type="ECO:0000313" key="1">
    <source>
        <dbReference type="EnsemblPlants" id="TuG1812G0300002491.01.T01.cds393269"/>
    </source>
</evidence>
<dbReference type="EnsemblPlants" id="TuG1812G0300002491.01.T01">
    <property type="protein sequence ID" value="TuG1812G0300002491.01.T01.cds393269"/>
    <property type="gene ID" value="TuG1812G0300002491.01"/>
</dbReference>
<evidence type="ECO:0000313" key="2">
    <source>
        <dbReference type="Proteomes" id="UP000015106"/>
    </source>
</evidence>
<reference evidence="1" key="3">
    <citation type="submission" date="2022-06" db="UniProtKB">
        <authorList>
            <consortium name="EnsemblPlants"/>
        </authorList>
    </citation>
    <scope>IDENTIFICATION</scope>
</reference>
<reference evidence="1" key="2">
    <citation type="submission" date="2018-03" db="EMBL/GenBank/DDBJ databases">
        <title>The Triticum urartu genome reveals the dynamic nature of wheat genome evolution.</title>
        <authorList>
            <person name="Ling H."/>
            <person name="Ma B."/>
            <person name="Shi X."/>
            <person name="Liu H."/>
            <person name="Dong L."/>
            <person name="Sun H."/>
            <person name="Cao Y."/>
            <person name="Gao Q."/>
            <person name="Zheng S."/>
            <person name="Li Y."/>
            <person name="Yu Y."/>
            <person name="Du H."/>
            <person name="Qi M."/>
            <person name="Li Y."/>
            <person name="Yu H."/>
            <person name="Cui Y."/>
            <person name="Wang N."/>
            <person name="Chen C."/>
            <person name="Wu H."/>
            <person name="Zhao Y."/>
            <person name="Zhang J."/>
            <person name="Li Y."/>
            <person name="Zhou W."/>
            <person name="Zhang B."/>
            <person name="Hu W."/>
            <person name="Eijk M."/>
            <person name="Tang J."/>
            <person name="Witsenboer H."/>
            <person name="Zhao S."/>
            <person name="Li Z."/>
            <person name="Zhang A."/>
            <person name="Wang D."/>
            <person name="Liang C."/>
        </authorList>
    </citation>
    <scope>NUCLEOTIDE SEQUENCE [LARGE SCALE GENOMIC DNA]</scope>
    <source>
        <strain evidence="1">cv. G1812</strain>
    </source>
</reference>